<keyword evidence="3" id="KW-0804">Transcription</keyword>
<keyword evidence="1" id="KW-0805">Transcription regulation</keyword>
<dbReference type="InterPro" id="IPR000485">
    <property type="entry name" value="AsnC-type_HTH_dom"/>
</dbReference>
<dbReference type="PANTHER" id="PTHR43413">
    <property type="entry name" value="TRANSCRIPTIONAL REGULATOR, ASNC FAMILY"/>
    <property type="match status" value="1"/>
</dbReference>
<dbReference type="GeneID" id="16024783"/>
<dbReference type="EMBL" id="CP015363">
    <property type="protein sequence ID" value="ARD85369.1"/>
    <property type="molecule type" value="Genomic_DNA"/>
</dbReference>
<dbReference type="SUPFAM" id="SSF46785">
    <property type="entry name" value="Winged helix' DNA-binding domain"/>
    <property type="match status" value="1"/>
</dbReference>
<dbReference type="PROSITE" id="PS50956">
    <property type="entry name" value="HTH_ASNC_2"/>
    <property type="match status" value="1"/>
</dbReference>
<dbReference type="Gene3D" id="1.10.10.10">
    <property type="entry name" value="Winged helix-like DNA-binding domain superfamily/Winged helix DNA-binding domain"/>
    <property type="match status" value="1"/>
</dbReference>
<evidence type="ECO:0000256" key="2">
    <source>
        <dbReference type="ARBA" id="ARBA00023125"/>
    </source>
</evidence>
<dbReference type="PROSITE" id="PS00519">
    <property type="entry name" value="HTH_ASNC_1"/>
    <property type="match status" value="1"/>
</dbReference>
<keyword evidence="7" id="KW-1185">Reference proteome</keyword>
<dbReference type="Gene3D" id="3.30.70.920">
    <property type="match status" value="1"/>
</dbReference>
<dbReference type="InterPro" id="IPR050684">
    <property type="entry name" value="HTH-Siroheme_Decarb"/>
</dbReference>
<dbReference type="InterPro" id="IPR011008">
    <property type="entry name" value="Dimeric_a/b-barrel"/>
</dbReference>
<dbReference type="RefSeq" id="WP_009886656.1">
    <property type="nucleotide sequence ID" value="NZ_CP015363.1"/>
</dbReference>
<feature type="domain" description="HTH asnC-type" evidence="4">
    <location>
        <begin position="1"/>
        <end position="62"/>
    </location>
</feature>
<gene>
    <name evidence="5" type="ORF">FAD_1517</name>
    <name evidence="6" type="ORF">HLB00_09465</name>
</gene>
<dbReference type="SUPFAM" id="SSF54909">
    <property type="entry name" value="Dimeric alpha+beta barrel"/>
    <property type="match status" value="1"/>
</dbReference>
<dbReference type="CDD" id="cd00090">
    <property type="entry name" value="HTH_ARSR"/>
    <property type="match status" value="1"/>
</dbReference>
<evidence type="ECO:0000256" key="3">
    <source>
        <dbReference type="ARBA" id="ARBA00023163"/>
    </source>
</evidence>
<evidence type="ECO:0000313" key="8">
    <source>
        <dbReference type="Proteomes" id="UP000546917"/>
    </source>
</evidence>
<dbReference type="InterPro" id="IPR036388">
    <property type="entry name" value="WH-like_DNA-bd_sf"/>
</dbReference>
<dbReference type="KEGG" id="fai:FAD_1517"/>
<organism evidence="5 7">
    <name type="scientific">Ferroplasma acidiphilum</name>
    <dbReference type="NCBI Taxonomy" id="74969"/>
    <lineage>
        <taxon>Archaea</taxon>
        <taxon>Methanobacteriati</taxon>
        <taxon>Thermoplasmatota</taxon>
        <taxon>Thermoplasmata</taxon>
        <taxon>Thermoplasmatales</taxon>
        <taxon>Ferroplasmaceae</taxon>
        <taxon>Ferroplasma</taxon>
    </lineage>
</organism>
<evidence type="ECO:0000259" key="4">
    <source>
        <dbReference type="PROSITE" id="PS50956"/>
    </source>
</evidence>
<dbReference type="SMART" id="SM00344">
    <property type="entry name" value="HTH_ASNC"/>
    <property type="match status" value="1"/>
</dbReference>
<dbReference type="Proteomes" id="UP000546917">
    <property type="component" value="Unassembled WGS sequence"/>
</dbReference>
<dbReference type="Pfam" id="PF13412">
    <property type="entry name" value="HTH_24"/>
    <property type="match status" value="1"/>
</dbReference>
<sequence length="129" mass="14805">MDETDYKIIDFLREDSRETNMEIARKLNVSEGTIRKRIMNLVNSGIIRKFTIETSLSIEGIVLIELDSRQASNTLKTLKSLYSDIYEFSGSIDVAVRISKNTIEELNMEVDKIRDLKGVVNTDTMVRLK</sequence>
<accession>A0A1V0N5K9</accession>
<dbReference type="AlphaFoldDB" id="A0A1V0N5K9"/>
<reference evidence="5 7" key="1">
    <citation type="submission" date="2011-10" db="EMBL/GenBank/DDBJ databases">
        <title>Metabolic and evolutionary patterns in the extreme acidophile Ferroplasma acidiphilum.</title>
        <authorList>
            <person name="Golyshina O.V."/>
            <person name="Kozyavkin S.A."/>
            <person name="Tatusov R.L."/>
            <person name="Slesarev A.I."/>
            <person name="Golyshin P.N."/>
        </authorList>
    </citation>
    <scope>NUCLEOTIDE SEQUENCE [LARGE SCALE GENOMIC DNA]</scope>
    <source>
        <strain evidence="5">Berkeley</strain>
        <strain evidence="7">Y</strain>
    </source>
</reference>
<evidence type="ECO:0000313" key="5">
    <source>
        <dbReference type="EMBL" id="ARD85369.1"/>
    </source>
</evidence>
<dbReference type="InterPro" id="IPR036390">
    <property type="entry name" value="WH_DNA-bd_sf"/>
</dbReference>
<reference evidence="6 8" key="2">
    <citation type="submission" date="2020-05" db="EMBL/GenBank/DDBJ databases">
        <authorList>
            <person name="Zhang R."/>
        </authorList>
    </citation>
    <scope>NUCLEOTIDE SEQUENCE [LARGE SCALE GENOMIC DNA]</scope>
    <source>
        <strain evidence="6 8">DSM 28986</strain>
    </source>
</reference>
<name>A0A1V0N5K9_9ARCH</name>
<dbReference type="InterPro" id="IPR019888">
    <property type="entry name" value="Tscrpt_reg_AsnC-like"/>
</dbReference>
<dbReference type="InterPro" id="IPR011991">
    <property type="entry name" value="ArsR-like_HTH"/>
</dbReference>
<dbReference type="OrthoDB" id="14434at2157"/>
<dbReference type="STRING" id="74969.FAD_1517"/>
<evidence type="ECO:0000313" key="7">
    <source>
        <dbReference type="Proteomes" id="UP000192050"/>
    </source>
</evidence>
<proteinExistence type="predicted"/>
<dbReference type="Proteomes" id="UP000192050">
    <property type="component" value="Chromosome"/>
</dbReference>
<dbReference type="InterPro" id="IPR019885">
    <property type="entry name" value="Tscrpt_reg_HTH_AsnC-type_CS"/>
</dbReference>
<keyword evidence="2" id="KW-0238">DNA-binding</keyword>
<protein>
    <submittedName>
        <fullName evidence="5">AsnC family transcriptional regulator</fullName>
    </submittedName>
    <submittedName>
        <fullName evidence="6">Winged helix-turn-helix transcriptional regulator</fullName>
    </submittedName>
</protein>
<dbReference type="PRINTS" id="PR00033">
    <property type="entry name" value="HTHASNC"/>
</dbReference>
<evidence type="ECO:0000313" key="6">
    <source>
        <dbReference type="EMBL" id="NOL61046.1"/>
    </source>
</evidence>
<dbReference type="EMBL" id="JABGBP010000417">
    <property type="protein sequence ID" value="NOL61046.1"/>
    <property type="molecule type" value="Genomic_DNA"/>
</dbReference>
<evidence type="ECO:0000256" key="1">
    <source>
        <dbReference type="ARBA" id="ARBA00023015"/>
    </source>
</evidence>
<dbReference type="GO" id="GO:0043565">
    <property type="term" value="F:sequence-specific DNA binding"/>
    <property type="evidence" value="ECO:0007669"/>
    <property type="project" value="InterPro"/>
</dbReference>
<dbReference type="PANTHER" id="PTHR43413:SF4">
    <property type="entry name" value="HTH-TYPE TRANSCRIPTIONAL REGULATOR LYSM"/>
    <property type="match status" value="1"/>
</dbReference>